<feature type="compositionally biased region" description="Basic and acidic residues" evidence="2">
    <location>
        <begin position="82"/>
        <end position="95"/>
    </location>
</feature>
<dbReference type="InterPro" id="IPR027385">
    <property type="entry name" value="Beta-barrel_OMP"/>
</dbReference>
<evidence type="ECO:0000313" key="5">
    <source>
        <dbReference type="Proteomes" id="UP000184368"/>
    </source>
</evidence>
<dbReference type="RefSeq" id="WP_073042261.1">
    <property type="nucleotide sequence ID" value="NZ_FQUO01000006.1"/>
</dbReference>
<dbReference type="OrthoDB" id="1523584at2"/>
<dbReference type="SUPFAM" id="SSF56925">
    <property type="entry name" value="OMPA-like"/>
    <property type="match status" value="1"/>
</dbReference>
<feature type="region of interest" description="Disordered" evidence="2">
    <location>
        <begin position="82"/>
        <end position="107"/>
    </location>
</feature>
<protein>
    <submittedName>
        <fullName evidence="4">Outer membrane protein beta-barrel domain-containing protein</fullName>
    </submittedName>
</protein>
<evidence type="ECO:0000256" key="1">
    <source>
        <dbReference type="ARBA" id="ARBA00022729"/>
    </source>
</evidence>
<dbReference type="InterPro" id="IPR011250">
    <property type="entry name" value="OMP/PagP_B-barrel"/>
</dbReference>
<evidence type="ECO:0000256" key="2">
    <source>
        <dbReference type="SAM" id="MobiDB-lite"/>
    </source>
</evidence>
<dbReference type="STRING" id="1302690.BUE76_09655"/>
<reference evidence="4 5" key="1">
    <citation type="submission" date="2016-11" db="EMBL/GenBank/DDBJ databases">
        <authorList>
            <person name="Jaros S."/>
            <person name="Januszkiewicz K."/>
            <person name="Wedrychowicz H."/>
        </authorList>
    </citation>
    <scope>NUCLEOTIDE SEQUENCE [LARGE SCALE GENOMIC DNA]</scope>
    <source>
        <strain evidence="4 5">DSM 26897</strain>
    </source>
</reference>
<dbReference type="Proteomes" id="UP000184368">
    <property type="component" value="Unassembled WGS sequence"/>
</dbReference>
<keyword evidence="5" id="KW-1185">Reference proteome</keyword>
<feature type="domain" description="Outer membrane protein beta-barrel" evidence="3">
    <location>
        <begin position="221"/>
        <end position="359"/>
    </location>
</feature>
<dbReference type="AlphaFoldDB" id="A0A1M5A1B3"/>
<organism evidence="4 5">
    <name type="scientific">Cnuella takakiae</name>
    <dbReference type="NCBI Taxonomy" id="1302690"/>
    <lineage>
        <taxon>Bacteria</taxon>
        <taxon>Pseudomonadati</taxon>
        <taxon>Bacteroidota</taxon>
        <taxon>Chitinophagia</taxon>
        <taxon>Chitinophagales</taxon>
        <taxon>Chitinophagaceae</taxon>
        <taxon>Cnuella</taxon>
    </lineage>
</organism>
<name>A0A1M5A1B3_9BACT</name>
<accession>A0A1M5A1B3</accession>
<sequence length="434" mass="48068">MQHVTNDMDDLFRKAGEKYPLQTGTPNWDKLSAAMEASAPPVAITPARGSGWRRYALLLLLLPLGWVCNHYWQQKGGNQVAEHEAPAESESRVQEQKANTRSISTVPQTKKTNAAALPPAAMINGSAKQTVAFKNAQHLIVQKRQTADGASVFSRAGYIRAEALASENEQVPVDAIAETAHQRQAEPAIAFTTSLPQLENTQLQPSETYDSTQQAMAAYTAAKQAAKAPATTPIKKIYVGIWASGDLTTVSWQRTSKPGWQSGLLAGYRFSNRWSLETGISLTRKFYYTEGDYFSARYPQSPNNKLTDVTGRCTMLEIPINIRYDIRQGGRSSWFATAGISSYIMKQEDYDLTYLYLNSGNYGVHSYSYKNASRNLFSVLQLSTGYSRQLNKGMAIRIEPALRLPITGLGYGKLKFSSTALQLGVTKDLWYSKK</sequence>
<proteinExistence type="predicted"/>
<gene>
    <name evidence="4" type="ORF">SAMN05444008_10676</name>
</gene>
<keyword evidence="1" id="KW-0732">Signal</keyword>
<dbReference type="Pfam" id="PF13505">
    <property type="entry name" value="OMP_b-brl"/>
    <property type="match status" value="1"/>
</dbReference>
<feature type="compositionally biased region" description="Polar residues" evidence="2">
    <location>
        <begin position="96"/>
        <end position="107"/>
    </location>
</feature>
<evidence type="ECO:0000313" key="4">
    <source>
        <dbReference type="EMBL" id="SHF24083.1"/>
    </source>
</evidence>
<dbReference type="EMBL" id="FQUO01000006">
    <property type="protein sequence ID" value="SHF24083.1"/>
    <property type="molecule type" value="Genomic_DNA"/>
</dbReference>
<dbReference type="Gene3D" id="2.40.160.20">
    <property type="match status" value="1"/>
</dbReference>
<evidence type="ECO:0000259" key="3">
    <source>
        <dbReference type="Pfam" id="PF13505"/>
    </source>
</evidence>